<evidence type="ECO:0000256" key="7">
    <source>
        <dbReference type="SAM" id="Phobius"/>
    </source>
</evidence>
<evidence type="ECO:0000256" key="4">
    <source>
        <dbReference type="ARBA" id="ARBA00023163"/>
    </source>
</evidence>
<dbReference type="EMBL" id="CM017712">
    <property type="protein sequence ID" value="TYG41289.1"/>
    <property type="molecule type" value="Genomic_DNA"/>
</dbReference>
<keyword evidence="7" id="KW-1133">Transmembrane helix</keyword>
<dbReference type="InterPro" id="IPR002100">
    <property type="entry name" value="TF_MADSbox"/>
</dbReference>
<evidence type="ECO:0000256" key="5">
    <source>
        <dbReference type="ARBA" id="ARBA00023242"/>
    </source>
</evidence>
<evidence type="ECO:0000313" key="9">
    <source>
        <dbReference type="EMBL" id="TYG41289.1"/>
    </source>
</evidence>
<dbReference type="PROSITE" id="PS50066">
    <property type="entry name" value="MADS_BOX_2"/>
    <property type="match status" value="1"/>
</dbReference>
<dbReference type="Gene3D" id="3.40.1810.10">
    <property type="entry name" value="Transcription factor, MADS-box"/>
    <property type="match status" value="1"/>
</dbReference>
<dbReference type="Proteomes" id="UP000323506">
    <property type="component" value="Chromosome D12"/>
</dbReference>
<keyword evidence="2" id="KW-0805">Transcription regulation</keyword>
<gene>
    <name evidence="9" type="ORF">ES288_D12G163900v1</name>
</gene>
<organism evidence="9 10">
    <name type="scientific">Gossypium darwinii</name>
    <name type="common">Darwin's cotton</name>
    <name type="synonym">Gossypium barbadense var. darwinii</name>
    <dbReference type="NCBI Taxonomy" id="34276"/>
    <lineage>
        <taxon>Eukaryota</taxon>
        <taxon>Viridiplantae</taxon>
        <taxon>Streptophyta</taxon>
        <taxon>Embryophyta</taxon>
        <taxon>Tracheophyta</taxon>
        <taxon>Spermatophyta</taxon>
        <taxon>Magnoliopsida</taxon>
        <taxon>eudicotyledons</taxon>
        <taxon>Gunneridae</taxon>
        <taxon>Pentapetalae</taxon>
        <taxon>rosids</taxon>
        <taxon>malvids</taxon>
        <taxon>Malvales</taxon>
        <taxon>Malvaceae</taxon>
        <taxon>Malvoideae</taxon>
        <taxon>Gossypium</taxon>
    </lineage>
</organism>
<proteinExistence type="predicted"/>
<dbReference type="Pfam" id="PF00319">
    <property type="entry name" value="SRF-TF"/>
    <property type="match status" value="1"/>
</dbReference>
<dbReference type="SUPFAM" id="SSF55455">
    <property type="entry name" value="SRF-like"/>
    <property type="match status" value="1"/>
</dbReference>
<evidence type="ECO:0000256" key="6">
    <source>
        <dbReference type="SAM" id="MobiDB-lite"/>
    </source>
</evidence>
<evidence type="ECO:0000256" key="1">
    <source>
        <dbReference type="ARBA" id="ARBA00004123"/>
    </source>
</evidence>
<dbReference type="InterPro" id="IPR036879">
    <property type="entry name" value="TF_MADSbox_sf"/>
</dbReference>
<dbReference type="SMART" id="SM00432">
    <property type="entry name" value="MADS"/>
    <property type="match status" value="1"/>
</dbReference>
<keyword evidence="3" id="KW-0238">DNA-binding</keyword>
<keyword evidence="5" id="KW-0539">Nucleus</keyword>
<sequence length="268" mass="30652">MSRRCTRPVMKRSEDPCSRQIAYSRCREGILKKAAELSVFSNADIGLLMFFPTGRLTSFANKGSFCFGHLCHPCFIKEFTNRQAEALLICFALVLFVFLPLLIPEEFLCQSLKHLKYEAEILDKIGRLYALEMKLLDLSRQEYEAQDKMRCYKPDMTKILTVQEAQYHQQVVINAIRQIEKLKASLNAKLLENEASTSKLKDVEMPAVEVKDSDFTAEESVNSKRKRNKSEDDEKEEAGSSAVEVPCPTPHLSISFLKIQTNWNLQKA</sequence>
<dbReference type="GO" id="GO:0003677">
    <property type="term" value="F:DNA binding"/>
    <property type="evidence" value="ECO:0007669"/>
    <property type="project" value="UniProtKB-KW"/>
</dbReference>
<accession>A0A5D2AA33</accession>
<evidence type="ECO:0000256" key="2">
    <source>
        <dbReference type="ARBA" id="ARBA00023015"/>
    </source>
</evidence>
<reference evidence="9 10" key="1">
    <citation type="submission" date="2019-06" db="EMBL/GenBank/DDBJ databases">
        <title>WGS assembly of Gossypium darwinii.</title>
        <authorList>
            <person name="Chen Z.J."/>
            <person name="Sreedasyam A."/>
            <person name="Ando A."/>
            <person name="Song Q."/>
            <person name="De L."/>
            <person name="Hulse-Kemp A."/>
            <person name="Ding M."/>
            <person name="Ye W."/>
            <person name="Kirkbride R."/>
            <person name="Jenkins J."/>
            <person name="Plott C."/>
            <person name="Lovell J."/>
            <person name="Lin Y.-M."/>
            <person name="Vaughn R."/>
            <person name="Liu B."/>
            <person name="Li W."/>
            <person name="Simpson S."/>
            <person name="Scheffler B."/>
            <person name="Saski C."/>
            <person name="Grover C."/>
            <person name="Hu G."/>
            <person name="Conover J."/>
            <person name="Carlson J."/>
            <person name="Shu S."/>
            <person name="Boston L."/>
            <person name="Williams M."/>
            <person name="Peterson D."/>
            <person name="Mcgee K."/>
            <person name="Jones D."/>
            <person name="Wendel J."/>
            <person name="Stelly D."/>
            <person name="Grimwood J."/>
            <person name="Schmutz J."/>
        </authorList>
    </citation>
    <scope>NUCLEOTIDE SEQUENCE [LARGE SCALE GENOMIC DNA]</scope>
    <source>
        <strain evidence="9">1808015.09</strain>
    </source>
</reference>
<keyword evidence="10" id="KW-1185">Reference proteome</keyword>
<evidence type="ECO:0000313" key="10">
    <source>
        <dbReference type="Proteomes" id="UP000323506"/>
    </source>
</evidence>
<comment type="subcellular location">
    <subcellularLocation>
        <location evidence="1">Nucleus</location>
    </subcellularLocation>
</comment>
<dbReference type="AlphaFoldDB" id="A0A5D2AA33"/>
<keyword evidence="7" id="KW-0812">Transmembrane</keyword>
<dbReference type="InterPro" id="IPR050142">
    <property type="entry name" value="MADS-box/MEF2_TF"/>
</dbReference>
<feature type="transmembrane region" description="Helical" evidence="7">
    <location>
        <begin position="86"/>
        <end position="103"/>
    </location>
</feature>
<evidence type="ECO:0000259" key="8">
    <source>
        <dbReference type="PROSITE" id="PS50066"/>
    </source>
</evidence>
<feature type="region of interest" description="Disordered" evidence="6">
    <location>
        <begin position="211"/>
        <end position="248"/>
    </location>
</feature>
<feature type="domain" description="MADS-box" evidence="8">
    <location>
        <begin position="10"/>
        <end position="63"/>
    </location>
</feature>
<dbReference type="PRINTS" id="PR00404">
    <property type="entry name" value="MADSDOMAIN"/>
</dbReference>
<name>A0A5D2AA33_GOSDA</name>
<protein>
    <recommendedName>
        <fullName evidence="8">MADS-box domain-containing protein</fullName>
    </recommendedName>
</protein>
<evidence type="ECO:0000256" key="3">
    <source>
        <dbReference type="ARBA" id="ARBA00023125"/>
    </source>
</evidence>
<keyword evidence="7" id="KW-0472">Membrane</keyword>
<dbReference type="GO" id="GO:0005634">
    <property type="term" value="C:nucleus"/>
    <property type="evidence" value="ECO:0007669"/>
    <property type="project" value="UniProtKB-SubCell"/>
</dbReference>
<dbReference type="PANTHER" id="PTHR48019">
    <property type="entry name" value="SERUM RESPONSE FACTOR HOMOLOG"/>
    <property type="match status" value="1"/>
</dbReference>
<keyword evidence="4" id="KW-0804">Transcription</keyword>
<dbReference type="GO" id="GO:0046983">
    <property type="term" value="F:protein dimerization activity"/>
    <property type="evidence" value="ECO:0007669"/>
    <property type="project" value="InterPro"/>
</dbReference>